<evidence type="ECO:0000313" key="1">
    <source>
        <dbReference type="EMBL" id="GII20913.1"/>
    </source>
</evidence>
<protein>
    <submittedName>
        <fullName evidence="1">Uncharacterized protein</fullName>
    </submittedName>
</protein>
<name>A0A8J3X1G5_9ACTN</name>
<dbReference type="AlphaFoldDB" id="A0A8J3X1G5"/>
<comment type="caution">
    <text evidence="1">The sequence shown here is derived from an EMBL/GenBank/DDBJ whole genome shotgun (WGS) entry which is preliminary data.</text>
</comment>
<dbReference type="InterPro" id="IPR036866">
    <property type="entry name" value="RibonucZ/Hydroxyglut_hydro"/>
</dbReference>
<dbReference type="Gene3D" id="3.60.15.10">
    <property type="entry name" value="Ribonuclease Z/Hydroxyacylglutathione hydrolase-like"/>
    <property type="match status" value="1"/>
</dbReference>
<evidence type="ECO:0000313" key="2">
    <source>
        <dbReference type="Proteomes" id="UP000599074"/>
    </source>
</evidence>
<reference evidence="1" key="1">
    <citation type="submission" date="2021-01" db="EMBL/GenBank/DDBJ databases">
        <title>Whole genome shotgun sequence of Planosporangium mesophilum NBRC 109066.</title>
        <authorList>
            <person name="Komaki H."/>
            <person name="Tamura T."/>
        </authorList>
    </citation>
    <scope>NUCLEOTIDE SEQUENCE</scope>
    <source>
        <strain evidence="1">NBRC 109066</strain>
    </source>
</reference>
<keyword evidence="2" id="KW-1185">Reference proteome</keyword>
<organism evidence="1 2">
    <name type="scientific">Planosporangium mesophilum</name>
    <dbReference type="NCBI Taxonomy" id="689768"/>
    <lineage>
        <taxon>Bacteria</taxon>
        <taxon>Bacillati</taxon>
        <taxon>Actinomycetota</taxon>
        <taxon>Actinomycetes</taxon>
        <taxon>Micromonosporales</taxon>
        <taxon>Micromonosporaceae</taxon>
        <taxon>Planosporangium</taxon>
    </lineage>
</organism>
<dbReference type="Proteomes" id="UP000599074">
    <property type="component" value="Unassembled WGS sequence"/>
</dbReference>
<dbReference type="RefSeq" id="WP_203935397.1">
    <property type="nucleotide sequence ID" value="NZ_BOON01000005.1"/>
</dbReference>
<sequence length="56" mass="5954">MGDHFDHCGGNAVLAGRPILVQATEYAAARTEGYTVLGLVDFPGVTYRELDGEAEV</sequence>
<proteinExistence type="predicted"/>
<accession>A0A8J3X1G5</accession>
<dbReference type="EMBL" id="BOON01000005">
    <property type="protein sequence ID" value="GII20913.1"/>
    <property type="molecule type" value="Genomic_DNA"/>
</dbReference>
<gene>
    <name evidence="1" type="ORF">Pme01_05100</name>
</gene>